<name>A0ABR1ZI67_9ROSI</name>
<feature type="compositionally biased region" description="Basic and acidic residues" evidence="1">
    <location>
        <begin position="281"/>
        <end position="298"/>
    </location>
</feature>
<dbReference type="EMBL" id="JBBPBN010001100">
    <property type="protein sequence ID" value="KAK8479891.1"/>
    <property type="molecule type" value="Genomic_DNA"/>
</dbReference>
<keyword evidence="3" id="KW-1185">Reference proteome</keyword>
<evidence type="ECO:0000256" key="1">
    <source>
        <dbReference type="SAM" id="MobiDB-lite"/>
    </source>
</evidence>
<sequence length="402" mass="45143">MSASPDCDIVGRWGESLDDFSEDEENIVPITEDDDVHLLDVDDVEAVMADASEENGLNVEDDVWNAAVARLGSGNTQPVWGYVGPQTEQPVPSYTAYEPPTSMYDVDYTAMRDREHEARVFGSSSSSNYGELTENALAQNATLQRIDARVTQMDTKITMVETKVDSNTKITNELIVALHRMLREVEKRPAEPGHDLLYHIEQKTQEIQRLKDHIKFLEEHGLPPSAYKGDTLFPSLSRTAPTPVFSSFDRRDPPPSPKMFSYHIEEPRRLTPYELREHIRRQEAEQKRERDKREKSPDEEGPTPKVSKALMIKDEGPQYQNPLTSFLKSYKEATIPKIAVVQADNHEQTSSSESESSEESQSSSEQTLSGDDLLMAIPEVKTEGLDPMDTDASPSTSAPPLF</sequence>
<proteinExistence type="predicted"/>
<dbReference type="Proteomes" id="UP001396334">
    <property type="component" value="Unassembled WGS sequence"/>
</dbReference>
<feature type="compositionally biased region" description="Low complexity" evidence="1">
    <location>
        <begin position="348"/>
        <end position="367"/>
    </location>
</feature>
<comment type="caution">
    <text evidence="2">The sequence shown here is derived from an EMBL/GenBank/DDBJ whole genome shotgun (WGS) entry which is preliminary data.</text>
</comment>
<evidence type="ECO:0000313" key="3">
    <source>
        <dbReference type="Proteomes" id="UP001396334"/>
    </source>
</evidence>
<gene>
    <name evidence="2" type="ORF">V6N11_074085</name>
</gene>
<protein>
    <submittedName>
        <fullName evidence="2">Uncharacterized protein</fullName>
    </submittedName>
</protein>
<accession>A0ABR1ZI67</accession>
<feature type="region of interest" description="Disordered" evidence="1">
    <location>
        <begin position="240"/>
        <end position="265"/>
    </location>
</feature>
<evidence type="ECO:0000313" key="2">
    <source>
        <dbReference type="EMBL" id="KAK8479891.1"/>
    </source>
</evidence>
<feature type="region of interest" description="Disordered" evidence="1">
    <location>
        <begin position="281"/>
        <end position="322"/>
    </location>
</feature>
<feature type="compositionally biased region" description="Polar residues" evidence="1">
    <location>
        <begin position="392"/>
        <end position="402"/>
    </location>
</feature>
<reference evidence="2 3" key="1">
    <citation type="journal article" date="2024" name="G3 (Bethesda)">
        <title>Genome assembly of Hibiscus sabdariffa L. provides insights into metabolisms of medicinal natural products.</title>
        <authorList>
            <person name="Kim T."/>
        </authorList>
    </citation>
    <scope>NUCLEOTIDE SEQUENCE [LARGE SCALE GENOMIC DNA]</scope>
    <source>
        <strain evidence="2">TK-2024</strain>
        <tissue evidence="2">Old leaves</tissue>
    </source>
</reference>
<organism evidence="2 3">
    <name type="scientific">Hibiscus sabdariffa</name>
    <name type="common">roselle</name>
    <dbReference type="NCBI Taxonomy" id="183260"/>
    <lineage>
        <taxon>Eukaryota</taxon>
        <taxon>Viridiplantae</taxon>
        <taxon>Streptophyta</taxon>
        <taxon>Embryophyta</taxon>
        <taxon>Tracheophyta</taxon>
        <taxon>Spermatophyta</taxon>
        <taxon>Magnoliopsida</taxon>
        <taxon>eudicotyledons</taxon>
        <taxon>Gunneridae</taxon>
        <taxon>Pentapetalae</taxon>
        <taxon>rosids</taxon>
        <taxon>malvids</taxon>
        <taxon>Malvales</taxon>
        <taxon>Malvaceae</taxon>
        <taxon>Malvoideae</taxon>
        <taxon>Hibiscus</taxon>
    </lineage>
</organism>
<feature type="region of interest" description="Disordered" evidence="1">
    <location>
        <begin position="339"/>
        <end position="402"/>
    </location>
</feature>